<evidence type="ECO:0000313" key="4">
    <source>
        <dbReference type="EMBL" id="MBK1656953.1"/>
    </source>
</evidence>
<dbReference type="SUPFAM" id="SSF55729">
    <property type="entry name" value="Acyl-CoA N-acyltransferases (Nat)"/>
    <property type="match status" value="2"/>
</dbReference>
<evidence type="ECO:0000256" key="1">
    <source>
        <dbReference type="ARBA" id="ARBA00022679"/>
    </source>
</evidence>
<proteinExistence type="predicted"/>
<dbReference type="EMBL" id="NRSG01000006">
    <property type="protein sequence ID" value="MBK1656953.1"/>
    <property type="molecule type" value="Genomic_DNA"/>
</dbReference>
<evidence type="ECO:0000259" key="3">
    <source>
        <dbReference type="PROSITE" id="PS51186"/>
    </source>
</evidence>
<dbReference type="Gene3D" id="3.40.630.30">
    <property type="match status" value="2"/>
</dbReference>
<dbReference type="Pfam" id="PF00583">
    <property type="entry name" value="Acetyltransf_1"/>
    <property type="match status" value="2"/>
</dbReference>
<dbReference type="InterPro" id="IPR050832">
    <property type="entry name" value="Bact_Acetyltransf"/>
</dbReference>
<evidence type="ECO:0000313" key="5">
    <source>
        <dbReference type="Proteomes" id="UP000697995"/>
    </source>
</evidence>
<keyword evidence="5" id="KW-1185">Reference proteome</keyword>
<dbReference type="InterPro" id="IPR016181">
    <property type="entry name" value="Acyl_CoA_acyltransferase"/>
</dbReference>
<gene>
    <name evidence="4" type="ORF">CKO45_01765</name>
</gene>
<dbReference type="CDD" id="cd04301">
    <property type="entry name" value="NAT_SF"/>
    <property type="match status" value="2"/>
</dbReference>
<feature type="domain" description="N-acetyltransferase" evidence="3">
    <location>
        <begin position="1"/>
        <end position="157"/>
    </location>
</feature>
<comment type="caution">
    <text evidence="4">The sequence shown here is derived from an EMBL/GenBank/DDBJ whole genome shotgun (WGS) entry which is preliminary data.</text>
</comment>
<keyword evidence="1" id="KW-0808">Transferase</keyword>
<dbReference type="PANTHER" id="PTHR43877:SF2">
    <property type="entry name" value="AMINOALKYLPHOSPHONATE N-ACETYLTRANSFERASE-RELATED"/>
    <property type="match status" value="1"/>
</dbReference>
<name>A0ABS1CRG4_9PROT</name>
<feature type="domain" description="N-acetyltransferase" evidence="3">
    <location>
        <begin position="159"/>
        <end position="328"/>
    </location>
</feature>
<dbReference type="InterPro" id="IPR000182">
    <property type="entry name" value="GNAT_dom"/>
</dbReference>
<dbReference type="PROSITE" id="PS51186">
    <property type="entry name" value="GNAT"/>
    <property type="match status" value="2"/>
</dbReference>
<accession>A0ABS1CRG4</accession>
<evidence type="ECO:0000256" key="2">
    <source>
        <dbReference type="ARBA" id="ARBA00023315"/>
    </source>
</evidence>
<dbReference type="PANTHER" id="PTHR43877">
    <property type="entry name" value="AMINOALKYLPHOSPHONATE N-ACETYLTRANSFERASE-RELATED-RELATED"/>
    <property type="match status" value="1"/>
</dbReference>
<sequence>MIRPGRDADAAGFIALIGDCWAEYPNCVLDVDGEVPELRALATYFAGQGGMLWAAEHDGKVVGMVGTRPMHSDRAWEICRMYVAADQRGSGLAARLLETAEAEARAQGAARLVLWTDTRFDRAHGFYEKRGYVRQGAIRILDDLSKSLEFRYAKPAIGLVVEALDAAAAASAERRLAEILAACVAAGPGLSFRHPLPPDRARAAWRRAAADVAAGRRLLLAAWLEGALVGTVQLLLDMPENQAHRAEVAMLLVDPATRRQGIGRALLQRVEQAAQRLGRRLLVLDSLADGAADRLCHASGWTAAGAVPGFALDAEGAEHAAIRFWKRV</sequence>
<keyword evidence="2" id="KW-0012">Acyltransferase</keyword>
<dbReference type="Proteomes" id="UP000697995">
    <property type="component" value="Unassembled WGS sequence"/>
</dbReference>
<dbReference type="RefSeq" id="WP_133217603.1">
    <property type="nucleotide sequence ID" value="NZ_NRSG01000006.1"/>
</dbReference>
<organism evidence="4 5">
    <name type="scientific">Paracraurococcus ruber</name>
    <dbReference type="NCBI Taxonomy" id="77675"/>
    <lineage>
        <taxon>Bacteria</taxon>
        <taxon>Pseudomonadati</taxon>
        <taxon>Pseudomonadota</taxon>
        <taxon>Alphaproteobacteria</taxon>
        <taxon>Acetobacterales</taxon>
        <taxon>Roseomonadaceae</taxon>
        <taxon>Paracraurococcus</taxon>
    </lineage>
</organism>
<protein>
    <submittedName>
        <fullName evidence="4">GNAT family N-acetyltransferase</fullName>
    </submittedName>
</protein>
<reference evidence="4 5" key="1">
    <citation type="journal article" date="2020" name="Microorganisms">
        <title>Osmotic Adaptation and Compatible Solute Biosynthesis of Phototrophic Bacteria as Revealed from Genome Analyses.</title>
        <authorList>
            <person name="Imhoff J.F."/>
            <person name="Rahn T."/>
            <person name="Kunzel S."/>
            <person name="Keller A."/>
            <person name="Neulinger S.C."/>
        </authorList>
    </citation>
    <scope>NUCLEOTIDE SEQUENCE [LARGE SCALE GENOMIC DNA]</scope>
    <source>
        <strain evidence="4 5">DSM 15382</strain>
    </source>
</reference>